<proteinExistence type="predicted"/>
<dbReference type="Proteomes" id="UP000028547">
    <property type="component" value="Unassembled WGS sequence"/>
</dbReference>
<reference evidence="1 2" key="1">
    <citation type="submission" date="2014-07" db="EMBL/GenBank/DDBJ databases">
        <title>Draft Genome Sequence of Gephyronic Acid Producer, Cystobacter violaceus Strain Cb vi76.</title>
        <authorList>
            <person name="Stevens D.C."/>
            <person name="Young J."/>
            <person name="Carmichael R."/>
            <person name="Tan J."/>
            <person name="Taylor R.E."/>
        </authorList>
    </citation>
    <scope>NUCLEOTIDE SEQUENCE [LARGE SCALE GENOMIC DNA]</scope>
    <source>
        <strain evidence="1 2">Cb vi76</strain>
    </source>
</reference>
<dbReference type="InterPro" id="IPR011989">
    <property type="entry name" value="ARM-like"/>
</dbReference>
<dbReference type="EMBL" id="JPMI01000340">
    <property type="protein sequence ID" value="KFA87750.1"/>
    <property type="molecule type" value="Genomic_DNA"/>
</dbReference>
<accession>A0A084SH15</accession>
<dbReference type="AlphaFoldDB" id="A0A084SH15"/>
<gene>
    <name evidence="1" type="ORF">Q664_45540</name>
</gene>
<evidence type="ECO:0000313" key="1">
    <source>
        <dbReference type="EMBL" id="KFA87750.1"/>
    </source>
</evidence>
<dbReference type="Pfam" id="PF13646">
    <property type="entry name" value="HEAT_2"/>
    <property type="match status" value="1"/>
</dbReference>
<protein>
    <recommendedName>
        <fullName evidence="3">PBS lyase</fullName>
    </recommendedName>
</protein>
<evidence type="ECO:0008006" key="3">
    <source>
        <dbReference type="Google" id="ProtNLM"/>
    </source>
</evidence>
<name>A0A084SH15_9BACT</name>
<dbReference type="RefSeq" id="WP_043411088.1">
    <property type="nucleotide sequence ID" value="NZ_JPMI01000340.1"/>
</dbReference>
<dbReference type="InterPro" id="IPR016024">
    <property type="entry name" value="ARM-type_fold"/>
</dbReference>
<comment type="caution">
    <text evidence="1">The sequence shown here is derived from an EMBL/GenBank/DDBJ whole genome shotgun (WGS) entry which is preliminary data.</text>
</comment>
<organism evidence="1 2">
    <name type="scientific">Archangium violaceum Cb vi76</name>
    <dbReference type="NCBI Taxonomy" id="1406225"/>
    <lineage>
        <taxon>Bacteria</taxon>
        <taxon>Pseudomonadati</taxon>
        <taxon>Myxococcota</taxon>
        <taxon>Myxococcia</taxon>
        <taxon>Myxococcales</taxon>
        <taxon>Cystobacterineae</taxon>
        <taxon>Archangiaceae</taxon>
        <taxon>Archangium</taxon>
    </lineage>
</organism>
<evidence type="ECO:0000313" key="2">
    <source>
        <dbReference type="Proteomes" id="UP000028547"/>
    </source>
</evidence>
<sequence>MAREIDLTQWQSELVDAFRWGEQERARALVMTLREAQPGRVHGVLEQMLQSPDEKVRQAAVFALGELGGPTSARRLEQQLLLEESRGDPDASSVVQVITQALSQLKSASLRATLIRRLNRLGAGMPEGSDVDDVVYALWRKRHPELIPPVRGALERLSPPVSEGLRALLRLLESSPQELRVWIEDGSVPVEQKTKVLTVLDEEVPDELAPVLPSFIFLAGSMIEMASRKKGQERRFCDRLFTLLLLHRERLFPTLPSNARSILREVARRMIAAPEAVRIIKAANLLEYVGRREDADLLEEHKPQDEVLGRVYEEAVEILRKLPHA</sequence>
<dbReference type="Gene3D" id="1.25.10.10">
    <property type="entry name" value="Leucine-rich Repeat Variant"/>
    <property type="match status" value="1"/>
</dbReference>
<dbReference type="SUPFAM" id="SSF48371">
    <property type="entry name" value="ARM repeat"/>
    <property type="match status" value="1"/>
</dbReference>